<evidence type="ECO:0000259" key="1">
    <source>
        <dbReference type="Pfam" id="PF19263"/>
    </source>
</evidence>
<feature type="domain" description="NrS-1 polymerase-like helicase" evidence="1">
    <location>
        <begin position="462"/>
        <end position="573"/>
    </location>
</feature>
<dbReference type="Pfam" id="PF19263">
    <property type="entry name" value="DUF5906"/>
    <property type="match status" value="1"/>
</dbReference>
<protein>
    <submittedName>
        <fullName evidence="3">Highly derived d5-like helicase-primase: PROVISIONAL</fullName>
    </submittedName>
</protein>
<dbReference type="Pfam" id="PF23162">
    <property type="entry name" value="AEP_C962R"/>
    <property type="match status" value="1"/>
</dbReference>
<dbReference type="InterPro" id="IPR045455">
    <property type="entry name" value="NrS-1_pol-like_helicase"/>
</dbReference>
<gene>
    <name evidence="3" type="ORF">Satyrvirus11_28</name>
</gene>
<sequence length="734" mass="87140">MQLEISKEKKLDEMEKVYEFMAKYRVKAEEKTKMTHTTTYSPYISSKIPKDKEEKFIKLYENAIIKGHNLSIMEISKGFGPLVIKIKLVQDQEEKLYTEELLKQIIELCNGIIKKYLKVKSKKMGAYVLEHDEPIRRRKEYYYNIRIIYPNICIKDSLQIMMLKELSEIAKTNKIFDKKKFRNDMGEIINTEHGILMMAWALYGSKINKYISPPKITHIYGISNDSLINTIVQGKMDHESMKKYIRLLRIRRYTEDDIVKSLSEKEVYDLDGKMIKYDNKEQKEQKEEIFGTEIVNFSTNILDKLVHGGNINEAKTYIQKYFIKIGNPPGILMWTPSENKMSYYKFSDVKTLYIKRIVNNKFDIQIWFYNEEHTVYLQNLEVNKERIYEKCGQKYINIFPGFMHKIPKIYNDFTNDIKNKVKIVWSHIKNVWCSGQNDLYKYNKKWISHMISGRKMLTCLYLKSGQGTGKSLITEFIQQYVLGEKIVYITHDPDCLYSFNHQLLGNILLVLEELPAANKNQWYNISNSLKHFITGKTYTNKEKNKTDFEVKNNLSIIICTNNNAIKLETDDRRFVINDISHSKVDDHAYFAKLSDEINNEEVGEAFYWYCKEYALKYKDFREFPPPQTQAKRDLIIENLHSLFIYIKDKYIKEKEDIDIKFTDFYDDYCEFIKNFKIEAPSKIAISKLLTNYNLGLITKNSNIKHIRITANELYKIFNAKRWIHDIDDIEQLYD</sequence>
<keyword evidence="3" id="KW-0547">Nucleotide-binding</keyword>
<keyword evidence="3" id="KW-0067">ATP-binding</keyword>
<dbReference type="Gene3D" id="3.40.50.300">
    <property type="entry name" value="P-loop containing nucleotide triphosphate hydrolases"/>
    <property type="match status" value="1"/>
</dbReference>
<name>A0A3G5ADQ1_9VIRU</name>
<keyword evidence="3" id="KW-0378">Hydrolase</keyword>
<organism evidence="3">
    <name type="scientific">Satyrvirus sp</name>
    <dbReference type="NCBI Taxonomy" id="2487771"/>
    <lineage>
        <taxon>Viruses</taxon>
        <taxon>Varidnaviria</taxon>
        <taxon>Bamfordvirae</taxon>
        <taxon>Nucleocytoviricota</taxon>
        <taxon>Megaviricetes</taxon>
        <taxon>Imitervirales</taxon>
        <taxon>Mimiviridae</taxon>
        <taxon>Megamimivirinae</taxon>
    </lineage>
</organism>
<dbReference type="GO" id="GO:0004386">
    <property type="term" value="F:helicase activity"/>
    <property type="evidence" value="ECO:0007669"/>
    <property type="project" value="UniProtKB-KW"/>
</dbReference>
<evidence type="ECO:0000313" key="3">
    <source>
        <dbReference type="EMBL" id="AYV85346.1"/>
    </source>
</evidence>
<proteinExistence type="predicted"/>
<feature type="domain" description="C962R-like N-terminal AEP" evidence="2">
    <location>
        <begin position="35"/>
        <end position="220"/>
    </location>
</feature>
<dbReference type="InterPro" id="IPR027417">
    <property type="entry name" value="P-loop_NTPase"/>
</dbReference>
<reference evidence="3" key="1">
    <citation type="submission" date="2018-10" db="EMBL/GenBank/DDBJ databases">
        <title>Hidden diversity of soil giant viruses.</title>
        <authorList>
            <person name="Schulz F."/>
            <person name="Alteio L."/>
            <person name="Goudeau D."/>
            <person name="Ryan E.M."/>
            <person name="Malmstrom R.R."/>
            <person name="Blanchard J."/>
            <person name="Woyke T."/>
        </authorList>
    </citation>
    <scope>NUCLEOTIDE SEQUENCE</scope>
    <source>
        <strain evidence="3">SAV1</strain>
    </source>
</reference>
<evidence type="ECO:0000259" key="2">
    <source>
        <dbReference type="Pfam" id="PF23162"/>
    </source>
</evidence>
<accession>A0A3G5ADQ1</accession>
<dbReference type="InterPro" id="IPR056443">
    <property type="entry name" value="AEP_C962R"/>
</dbReference>
<keyword evidence="3" id="KW-0347">Helicase</keyword>
<dbReference type="EMBL" id="MK072447">
    <property type="protein sequence ID" value="AYV85346.1"/>
    <property type="molecule type" value="Genomic_DNA"/>
</dbReference>
<dbReference type="SUPFAM" id="SSF52540">
    <property type="entry name" value="P-loop containing nucleoside triphosphate hydrolases"/>
    <property type="match status" value="1"/>
</dbReference>